<sequence length="481" mass="49856">MAELHDLNARDLAAAIRAGDTSPTEVIEHTLDRAHEVGARVGAFVTLTEELARDQARVAEEKLQDLRRQPGSPVPPLLGVPCPIKDLTMVAGVPLGAGSAALGGYVAPVDDGVVTLLRRAGTVMPGKTTTPELGLPAYTEPDVAPPARTPWDLSRSAGGSSGGAAAAVAAGVTPVAQGNDGGGSLRIPAAACGLVALKATRGRISPGPHRVDGIGLATEGALTRDVRDTAAVLDVLAQPWPGDHYHLPGPATTFLAACDRPTGRLRVGLLTDPVVSPDAPVHPEALRAAQRAAGLLAEMGHEVVPAPVPFPAERWELFMPLWSVLALSAPVPPEAESALVPLTRWLRDLGRQVTGVQLAEAISGMQLLAREVATTWADLDLVLSPTLAQPPAPIGSLRDDADPAADFEAQKAYTPWGSVWNIIGAPALSLPLHRARAEAGGPVLPFGVMLGGRSGTEETLLSVAAALEDAAPWHDARPPEW</sequence>
<gene>
    <name evidence="4" type="ORF">PU560_07290</name>
</gene>
<feature type="region of interest" description="Disordered" evidence="2">
    <location>
        <begin position="127"/>
        <end position="146"/>
    </location>
</feature>
<dbReference type="PANTHER" id="PTHR11895">
    <property type="entry name" value="TRANSAMIDASE"/>
    <property type="match status" value="1"/>
</dbReference>
<evidence type="ECO:0000256" key="2">
    <source>
        <dbReference type="SAM" id="MobiDB-lite"/>
    </source>
</evidence>
<dbReference type="PROSITE" id="PS00571">
    <property type="entry name" value="AMIDASES"/>
    <property type="match status" value="1"/>
</dbReference>
<dbReference type="Proteomes" id="UP001165561">
    <property type="component" value="Unassembled WGS sequence"/>
</dbReference>
<comment type="caution">
    <text evidence="4">The sequence shown here is derived from an EMBL/GenBank/DDBJ whole genome shotgun (WGS) entry which is preliminary data.</text>
</comment>
<organism evidence="4 5">
    <name type="scientific">Georgenia halotolerans</name>
    <dbReference type="NCBI Taxonomy" id="3028317"/>
    <lineage>
        <taxon>Bacteria</taxon>
        <taxon>Bacillati</taxon>
        <taxon>Actinomycetota</taxon>
        <taxon>Actinomycetes</taxon>
        <taxon>Micrococcales</taxon>
        <taxon>Bogoriellaceae</taxon>
        <taxon>Georgenia</taxon>
    </lineage>
</organism>
<name>A0ABT5TW34_9MICO</name>
<evidence type="ECO:0000259" key="3">
    <source>
        <dbReference type="Pfam" id="PF01425"/>
    </source>
</evidence>
<protein>
    <submittedName>
        <fullName evidence="4">Amidase</fullName>
    </submittedName>
</protein>
<evidence type="ECO:0000313" key="4">
    <source>
        <dbReference type="EMBL" id="MDD9206273.1"/>
    </source>
</evidence>
<dbReference type="InterPro" id="IPR000120">
    <property type="entry name" value="Amidase"/>
</dbReference>
<dbReference type="EMBL" id="JARACI010000833">
    <property type="protein sequence ID" value="MDD9206273.1"/>
    <property type="molecule type" value="Genomic_DNA"/>
</dbReference>
<dbReference type="Pfam" id="PF01425">
    <property type="entry name" value="Amidase"/>
    <property type="match status" value="1"/>
</dbReference>
<dbReference type="Gene3D" id="3.90.1300.10">
    <property type="entry name" value="Amidase signature (AS) domain"/>
    <property type="match status" value="1"/>
</dbReference>
<accession>A0ABT5TW34</accession>
<proteinExistence type="inferred from homology"/>
<comment type="similarity">
    <text evidence="1">Belongs to the amidase family.</text>
</comment>
<feature type="domain" description="Amidase" evidence="3">
    <location>
        <begin position="25"/>
        <end position="461"/>
    </location>
</feature>
<reference evidence="4" key="1">
    <citation type="submission" date="2023-02" db="EMBL/GenBank/DDBJ databases">
        <title>Georgenia sp.10Sc9-8, isolated from a soil sample collected from the Taklamakan desert.</title>
        <authorList>
            <person name="Liu S."/>
        </authorList>
    </citation>
    <scope>NUCLEOTIDE SEQUENCE</scope>
    <source>
        <strain evidence="4">10Sc9-8</strain>
    </source>
</reference>
<evidence type="ECO:0000313" key="5">
    <source>
        <dbReference type="Proteomes" id="UP001165561"/>
    </source>
</evidence>
<dbReference type="InterPro" id="IPR023631">
    <property type="entry name" value="Amidase_dom"/>
</dbReference>
<keyword evidence="5" id="KW-1185">Reference proteome</keyword>
<evidence type="ECO:0000256" key="1">
    <source>
        <dbReference type="ARBA" id="ARBA00009199"/>
    </source>
</evidence>
<dbReference type="PANTHER" id="PTHR11895:SF7">
    <property type="entry name" value="GLUTAMYL-TRNA(GLN) AMIDOTRANSFERASE SUBUNIT A, MITOCHONDRIAL"/>
    <property type="match status" value="1"/>
</dbReference>
<dbReference type="InterPro" id="IPR020556">
    <property type="entry name" value="Amidase_CS"/>
</dbReference>
<dbReference type="InterPro" id="IPR036928">
    <property type="entry name" value="AS_sf"/>
</dbReference>
<dbReference type="SUPFAM" id="SSF75304">
    <property type="entry name" value="Amidase signature (AS) enzymes"/>
    <property type="match status" value="1"/>
</dbReference>